<feature type="compositionally biased region" description="Acidic residues" evidence="1">
    <location>
        <begin position="170"/>
        <end position="184"/>
    </location>
</feature>
<dbReference type="EMBL" id="QGKV02000299">
    <property type="protein sequence ID" value="KAF3596825.1"/>
    <property type="molecule type" value="Genomic_DNA"/>
</dbReference>
<feature type="compositionally biased region" description="Basic and acidic residues" evidence="1">
    <location>
        <begin position="61"/>
        <end position="81"/>
    </location>
</feature>
<feature type="region of interest" description="Disordered" evidence="1">
    <location>
        <begin position="267"/>
        <end position="350"/>
    </location>
</feature>
<evidence type="ECO:0000256" key="1">
    <source>
        <dbReference type="SAM" id="MobiDB-lite"/>
    </source>
</evidence>
<feature type="region of interest" description="Disordered" evidence="1">
    <location>
        <begin position="200"/>
        <end position="253"/>
    </location>
</feature>
<evidence type="ECO:0000313" key="2">
    <source>
        <dbReference type="EMBL" id="KAF3596825.1"/>
    </source>
</evidence>
<feature type="region of interest" description="Disordered" evidence="1">
    <location>
        <begin position="152"/>
        <end position="188"/>
    </location>
</feature>
<reference evidence="2 3" key="1">
    <citation type="journal article" date="2020" name="BMC Genomics">
        <title>Intraspecific diversification of the crop wild relative Brassica cretica Lam. using demographic model selection.</title>
        <authorList>
            <person name="Kioukis A."/>
            <person name="Michalopoulou V.A."/>
            <person name="Briers L."/>
            <person name="Pirintsos S."/>
            <person name="Studholme D.J."/>
            <person name="Pavlidis P."/>
            <person name="Sarris P.F."/>
        </authorList>
    </citation>
    <scope>NUCLEOTIDE SEQUENCE [LARGE SCALE GENOMIC DNA]</scope>
    <source>
        <strain evidence="3">cv. PFS-1207/04</strain>
    </source>
</reference>
<dbReference type="Proteomes" id="UP000266723">
    <property type="component" value="Unassembled WGS sequence"/>
</dbReference>
<name>A0ABQ7EJH4_BRACR</name>
<feature type="region of interest" description="Disordered" evidence="1">
    <location>
        <begin position="490"/>
        <end position="534"/>
    </location>
</feature>
<sequence>MYEEDEAKWVRVSGRGNKKLSADRSRFRGEELDSRHRRPRYELTRNSFQEGRYRSQGYRGMRRERSPRDHFPEQERSKGRTYEGTMRSTQLSGAGETQQEVHPQRDGDVILAHVIGLGSDQVRMGNEKVDNGLDVVNEVMLEQENLVRADDMDTDENNSSLKEGEVTNGGEEEFQDVTDEEIDGDQGVTQGDIVASIEMSEEGELEKAENVGGGEKNKGVKKKLFKGGPLVEQNKEDRDHQGKGKGKMYEEDEEKWVCVSGRGNKKLSADRSRIRGEELDSRHRRPRYELTRNSFQEGRYRSQGYRGMRRERSPRDHFPEQERSKGRTYEGTMRSTQLSGAGETQQEVHPQRDGDVILAHVIGLGSDQVRMGNEKVDNGLDVVNEVMLEQENLVRADDMDTDENNSSLKEGEVTNGGEEEFQDVTDEEIDGDQGVTQGDIVASIEMSEEGELEKAENVGGGEKNKGVKKKLFKGGPLVVGTSKMRMVHSLISPRKRLPSKPNPKQGEGTKQGDGMKQGDGKKQGAEHVRENNVDGSSGCVQEQWKYTDLFVFGFKLGVADLTRNCRLIWSARDDISGSMTSLSQNMWYVFCTVVRIKIGEGGELVSSTSSLDKNMERSQFGQVTMVTVMGVGSALNDMGLMRWSQGANEEDFFLSHDWVKRIIVSVKFFLRNKIGVFGPWVSGLRCFWLCKVKENHVDGSSGSVQEQWKYTDLLVFGFKLGVVEDLTQNCRLRWSARDDISGSMTSLSQNMWYVFCTVVRIKIGEGGELVSSTSFSWQARH</sequence>
<keyword evidence="3" id="KW-1185">Reference proteome</keyword>
<organism evidence="2 3">
    <name type="scientific">Brassica cretica</name>
    <name type="common">Mustard</name>
    <dbReference type="NCBI Taxonomy" id="69181"/>
    <lineage>
        <taxon>Eukaryota</taxon>
        <taxon>Viridiplantae</taxon>
        <taxon>Streptophyta</taxon>
        <taxon>Embryophyta</taxon>
        <taxon>Tracheophyta</taxon>
        <taxon>Spermatophyta</taxon>
        <taxon>Magnoliopsida</taxon>
        <taxon>eudicotyledons</taxon>
        <taxon>Gunneridae</taxon>
        <taxon>Pentapetalae</taxon>
        <taxon>rosids</taxon>
        <taxon>malvids</taxon>
        <taxon>Brassicales</taxon>
        <taxon>Brassicaceae</taxon>
        <taxon>Brassiceae</taxon>
        <taxon>Brassica</taxon>
    </lineage>
</organism>
<feature type="compositionally biased region" description="Basic and acidic residues" evidence="1">
    <location>
        <begin position="308"/>
        <end position="328"/>
    </location>
</feature>
<feature type="region of interest" description="Disordered" evidence="1">
    <location>
        <begin position="15"/>
        <end position="103"/>
    </location>
</feature>
<proteinExistence type="predicted"/>
<feature type="compositionally biased region" description="Basic and acidic residues" evidence="1">
    <location>
        <begin position="20"/>
        <end position="34"/>
    </location>
</feature>
<gene>
    <name evidence="2" type="ORF">DY000_02022513</name>
</gene>
<feature type="compositionally biased region" description="Basic and acidic residues" evidence="1">
    <location>
        <begin position="233"/>
        <end position="242"/>
    </location>
</feature>
<feature type="compositionally biased region" description="Basic and acidic residues" evidence="1">
    <location>
        <begin position="267"/>
        <end position="281"/>
    </location>
</feature>
<feature type="region of interest" description="Disordered" evidence="1">
    <location>
        <begin position="399"/>
        <end position="419"/>
    </location>
</feature>
<evidence type="ECO:0000313" key="3">
    <source>
        <dbReference type="Proteomes" id="UP000266723"/>
    </source>
</evidence>
<feature type="compositionally biased region" description="Polar residues" evidence="1">
    <location>
        <begin position="86"/>
        <end position="101"/>
    </location>
</feature>
<feature type="compositionally biased region" description="Polar residues" evidence="1">
    <location>
        <begin position="333"/>
        <end position="348"/>
    </location>
</feature>
<feature type="compositionally biased region" description="Basic and acidic residues" evidence="1">
    <location>
        <begin position="516"/>
        <end position="532"/>
    </location>
</feature>
<accession>A0ABQ7EJH4</accession>
<protein>
    <submittedName>
        <fullName evidence="2">Uncharacterized protein</fullName>
    </submittedName>
</protein>
<comment type="caution">
    <text evidence="2">The sequence shown here is derived from an EMBL/GenBank/DDBJ whole genome shotgun (WGS) entry which is preliminary data.</text>
</comment>